<dbReference type="RefSeq" id="WP_130185243.1">
    <property type="nucleotide sequence ID" value="NZ_CP035913.1"/>
</dbReference>
<dbReference type="SUPFAM" id="SSF143744">
    <property type="entry name" value="GlcG-like"/>
    <property type="match status" value="1"/>
</dbReference>
<organism evidence="1 2">
    <name type="scientific">Pseudoduganella lutea</name>
    <dbReference type="NCBI Taxonomy" id="321985"/>
    <lineage>
        <taxon>Bacteria</taxon>
        <taxon>Pseudomonadati</taxon>
        <taxon>Pseudomonadota</taxon>
        <taxon>Betaproteobacteria</taxon>
        <taxon>Burkholderiales</taxon>
        <taxon>Oxalobacteraceae</taxon>
        <taxon>Telluria group</taxon>
        <taxon>Pseudoduganella</taxon>
    </lineage>
</organism>
<gene>
    <name evidence="1" type="ORF">EWM63_03180</name>
</gene>
<dbReference type="AlphaFoldDB" id="A0A4P6KTK4"/>
<dbReference type="Proteomes" id="UP000290637">
    <property type="component" value="Chromosome"/>
</dbReference>
<name>A0A4P6KTK4_9BURK</name>
<proteinExistence type="predicted"/>
<dbReference type="InterPro" id="IPR005624">
    <property type="entry name" value="PduO/GlcC-like"/>
</dbReference>
<dbReference type="Gene3D" id="3.30.450.150">
    <property type="entry name" value="Haem-degrading domain"/>
    <property type="match status" value="1"/>
</dbReference>
<reference evidence="1 2" key="1">
    <citation type="submission" date="2019-02" db="EMBL/GenBank/DDBJ databases">
        <title>Draft Genome Sequences of Six Type Strains of the Genus Massilia.</title>
        <authorList>
            <person name="Miess H."/>
            <person name="Frediansyhah A."/>
            <person name="Gross H."/>
        </authorList>
    </citation>
    <scope>NUCLEOTIDE SEQUENCE [LARGE SCALE GENOMIC DNA]</scope>
    <source>
        <strain evidence="1 2">DSM 17473</strain>
    </source>
</reference>
<dbReference type="PANTHER" id="PTHR34309:SF10">
    <property type="entry name" value="SLR1406 PROTEIN"/>
    <property type="match status" value="1"/>
</dbReference>
<evidence type="ECO:0000313" key="2">
    <source>
        <dbReference type="Proteomes" id="UP000290637"/>
    </source>
</evidence>
<keyword evidence="2" id="KW-1185">Reference proteome</keyword>
<dbReference type="InterPro" id="IPR038084">
    <property type="entry name" value="PduO/GlcC-like_sf"/>
</dbReference>
<dbReference type="PANTHER" id="PTHR34309">
    <property type="entry name" value="SLR1406 PROTEIN"/>
    <property type="match status" value="1"/>
</dbReference>
<dbReference type="InterPro" id="IPR052517">
    <property type="entry name" value="GlcG_carb_metab_protein"/>
</dbReference>
<accession>A0A4P6KTK4</accession>
<evidence type="ECO:0000313" key="1">
    <source>
        <dbReference type="EMBL" id="QBE62106.1"/>
    </source>
</evidence>
<dbReference type="KEGG" id="plue:EWM63_03180"/>
<dbReference type="EMBL" id="CP035913">
    <property type="protein sequence ID" value="QBE62106.1"/>
    <property type="molecule type" value="Genomic_DNA"/>
</dbReference>
<protein>
    <submittedName>
        <fullName evidence="1">Heme-binding protein</fullName>
    </submittedName>
</protein>
<dbReference type="OrthoDB" id="9815788at2"/>
<sequence length="149" mass="14477">MTHALTQPLTQPLTLAEANGILHAALAAARAANMPPVAVVVLDGAGHLVALQREDGASMLRADIALGKAWAAAGMGVAGSVLHGRAQGNPAFFNALAATGQGKFIPQAGSVPVVRDGIVIGAVGASGGKGEDDEAICAAGVLAAGLATA</sequence>
<dbReference type="Pfam" id="PF03928">
    <property type="entry name" value="HbpS-like"/>
    <property type="match status" value="1"/>
</dbReference>